<reference evidence="2" key="1">
    <citation type="submission" date="2018-04" db="EMBL/GenBank/DDBJ databases">
        <authorList>
            <person name="Go L.Y."/>
            <person name="Mitchell J.A."/>
        </authorList>
    </citation>
    <scope>NUCLEOTIDE SEQUENCE</scope>
    <source>
        <tissue evidence="2">Whole organism</tissue>
    </source>
</reference>
<dbReference type="VEuPathDB" id="VectorBase:CSON010764"/>
<protein>
    <submittedName>
        <fullName evidence="3">CSON006525 protein</fullName>
    </submittedName>
    <submittedName>
        <fullName evidence="2">CSON010764 protein</fullName>
    </submittedName>
</protein>
<dbReference type="EMBL" id="UFQT01004464">
    <property type="protein sequence ID" value="SSX35698.1"/>
    <property type="molecule type" value="Genomic_DNA"/>
</dbReference>
<evidence type="ECO:0000313" key="3">
    <source>
        <dbReference type="EMBL" id="SSX22326.1"/>
    </source>
</evidence>
<dbReference type="EMBL" id="UFQT01000244">
    <property type="protein sequence ID" value="SSX22326.1"/>
    <property type="molecule type" value="Genomic_DNA"/>
</dbReference>
<gene>
    <name evidence="2" type="primary">CSON010764</name>
    <name evidence="3" type="synonym">CSON006525</name>
</gene>
<accession>A0A336LS00</accession>
<proteinExistence type="predicted"/>
<reference evidence="3" key="2">
    <citation type="submission" date="2018-07" db="EMBL/GenBank/DDBJ databases">
        <authorList>
            <person name="Quirk P.G."/>
            <person name="Krulwich T.A."/>
        </authorList>
    </citation>
    <scope>NUCLEOTIDE SEQUENCE</scope>
</reference>
<evidence type="ECO:0000256" key="1">
    <source>
        <dbReference type="SAM" id="SignalP"/>
    </source>
</evidence>
<name>A0A336LS00_CULSO</name>
<evidence type="ECO:0000313" key="2">
    <source>
        <dbReference type="EMBL" id="SSX16382.1"/>
    </source>
</evidence>
<dbReference type="VEuPathDB" id="VectorBase:CSON006525"/>
<keyword evidence="1" id="KW-0732">Signal</keyword>
<feature type="signal peptide" evidence="1">
    <location>
        <begin position="1"/>
        <end position="20"/>
    </location>
</feature>
<dbReference type="AlphaFoldDB" id="A0A336LS00"/>
<feature type="chain" id="PRO_5036328622" evidence="1">
    <location>
        <begin position="21"/>
        <end position="498"/>
    </location>
</feature>
<dbReference type="EMBL" id="UFQS01004464">
    <property type="protein sequence ID" value="SSX16382.1"/>
    <property type="molecule type" value="Genomic_DNA"/>
</dbReference>
<organism evidence="2">
    <name type="scientific">Culicoides sonorensis</name>
    <name type="common">Biting midge</name>
    <dbReference type="NCBI Taxonomy" id="179676"/>
    <lineage>
        <taxon>Eukaryota</taxon>
        <taxon>Metazoa</taxon>
        <taxon>Ecdysozoa</taxon>
        <taxon>Arthropoda</taxon>
        <taxon>Hexapoda</taxon>
        <taxon>Insecta</taxon>
        <taxon>Pterygota</taxon>
        <taxon>Neoptera</taxon>
        <taxon>Endopterygota</taxon>
        <taxon>Diptera</taxon>
        <taxon>Nematocera</taxon>
        <taxon>Chironomoidea</taxon>
        <taxon>Ceratopogonidae</taxon>
        <taxon>Ceratopogoninae</taxon>
        <taxon>Culicoides</taxon>
        <taxon>Monoculicoides</taxon>
    </lineage>
</organism>
<sequence>MCILTVKLILFPILFQIFLAESSQIKWKSPNIIYADSKRLAQYTKVNIPDINFNLGGYFLKEFDQKCFREKVESHVKLVNEAQSIMNQIQNYTKYELNNTNLYDKIRSYANLTKYGSEFNSKSPHEIDIHIVENLHTLTAFFHNEMLKKYTTQSKENSIFKLVIELFKEREEMKGVSHTSGRAFGTGLLLSSFIGILQVIRIELLLHRKGINKKFFDEMKPAYENMMRHVSHTMKVFATEGTQHTFSSQDALQKHSIHTKFLRLESERFKIYEAPIMAKANNVITGVRFVIEQNTLCIQIKEGELLPFGQAKYQADWTPLPDLKHYVAPVRKNCKFLLNKLELHPDHVLVGLQFQYIDIKDDCFIILVVHSKKFDLLEGALMDRTLMSYVASSLYTITPEPQKVTFVNGLKAVHLRGTSSHGLGVSFKHDIHDRYMPYFDTQNVESVPASAHSGIEIFVVVKQNDISYFKINLISVNVLKHLGSFLQLEKYPHYYYCE</sequence>